<evidence type="ECO:0008006" key="3">
    <source>
        <dbReference type="Google" id="ProtNLM"/>
    </source>
</evidence>
<dbReference type="AlphaFoldDB" id="A0AAE1TB83"/>
<evidence type="ECO:0000313" key="1">
    <source>
        <dbReference type="EMBL" id="KAK4278958.1"/>
    </source>
</evidence>
<reference evidence="1" key="1">
    <citation type="submission" date="2023-10" db="EMBL/GenBank/DDBJ databases">
        <title>Chromosome-level genome of the transformable northern wattle, Acacia crassicarpa.</title>
        <authorList>
            <person name="Massaro I."/>
            <person name="Sinha N.R."/>
            <person name="Poethig S."/>
            <person name="Leichty A.R."/>
        </authorList>
    </citation>
    <scope>NUCLEOTIDE SEQUENCE</scope>
    <source>
        <strain evidence="1">Acra3RX</strain>
        <tissue evidence="1">Leaf</tissue>
    </source>
</reference>
<organism evidence="1 2">
    <name type="scientific">Acacia crassicarpa</name>
    <name type="common">northern wattle</name>
    <dbReference type="NCBI Taxonomy" id="499986"/>
    <lineage>
        <taxon>Eukaryota</taxon>
        <taxon>Viridiplantae</taxon>
        <taxon>Streptophyta</taxon>
        <taxon>Embryophyta</taxon>
        <taxon>Tracheophyta</taxon>
        <taxon>Spermatophyta</taxon>
        <taxon>Magnoliopsida</taxon>
        <taxon>eudicotyledons</taxon>
        <taxon>Gunneridae</taxon>
        <taxon>Pentapetalae</taxon>
        <taxon>rosids</taxon>
        <taxon>fabids</taxon>
        <taxon>Fabales</taxon>
        <taxon>Fabaceae</taxon>
        <taxon>Caesalpinioideae</taxon>
        <taxon>mimosoid clade</taxon>
        <taxon>Acacieae</taxon>
        <taxon>Acacia</taxon>
    </lineage>
</organism>
<dbReference type="EMBL" id="JAWXYG010000003">
    <property type="protein sequence ID" value="KAK4278958.1"/>
    <property type="molecule type" value="Genomic_DNA"/>
</dbReference>
<sequence>MGKKLSEASLKVFKNHQKQQQFSSMIKALRPKVYITHSSRFKKLVQELTGNNISATTMSSSSSTLPSPESTQSDVQIIDNLDTSFHSFEVSASSSSEATTSTTTTTSSSEFCCYNNQACLDDTTLGISEANPCMMDSVLAYQNLESLLFDAEVEQSFLYDCYAQPEQEVNTYECELWGLI</sequence>
<accession>A0AAE1TB83</accession>
<dbReference type="Proteomes" id="UP001293593">
    <property type="component" value="Unassembled WGS sequence"/>
</dbReference>
<dbReference type="InterPro" id="IPR039607">
    <property type="entry name" value="VQ_8/17/18/20/21/25"/>
</dbReference>
<name>A0AAE1TB83_9FABA</name>
<dbReference type="GO" id="GO:0005634">
    <property type="term" value="C:nucleus"/>
    <property type="evidence" value="ECO:0007669"/>
    <property type="project" value="TreeGrafter"/>
</dbReference>
<evidence type="ECO:0000313" key="2">
    <source>
        <dbReference type="Proteomes" id="UP001293593"/>
    </source>
</evidence>
<dbReference type="PANTHER" id="PTHR33143:SF60">
    <property type="entry name" value="VQ DOMAIN-CONTAINING PROTEIN"/>
    <property type="match status" value="1"/>
</dbReference>
<proteinExistence type="predicted"/>
<comment type="caution">
    <text evidence="1">The sequence shown here is derived from an EMBL/GenBank/DDBJ whole genome shotgun (WGS) entry which is preliminary data.</text>
</comment>
<gene>
    <name evidence="1" type="ORF">QN277_016727</name>
</gene>
<keyword evidence="2" id="KW-1185">Reference proteome</keyword>
<dbReference type="PANTHER" id="PTHR33143">
    <property type="entry name" value="F16F4.1 PROTEIN-RELATED"/>
    <property type="match status" value="1"/>
</dbReference>
<protein>
    <recommendedName>
        <fullName evidence="3">VQ domain-containing protein</fullName>
    </recommendedName>
</protein>